<dbReference type="PROSITE" id="PS50885">
    <property type="entry name" value="HAMP"/>
    <property type="match status" value="1"/>
</dbReference>
<name>A0A543I6Q1_9MICO</name>
<evidence type="ECO:0000256" key="4">
    <source>
        <dbReference type="ARBA" id="ARBA00022553"/>
    </source>
</evidence>
<dbReference type="CDD" id="cd00082">
    <property type="entry name" value="HisKA"/>
    <property type="match status" value="1"/>
</dbReference>
<gene>
    <name evidence="14" type="ORF">FB466_1119</name>
</gene>
<dbReference type="PANTHER" id="PTHR45436:SF5">
    <property type="entry name" value="SENSOR HISTIDINE KINASE TRCS"/>
    <property type="match status" value="1"/>
</dbReference>
<evidence type="ECO:0000256" key="9">
    <source>
        <dbReference type="ARBA" id="ARBA00023012"/>
    </source>
</evidence>
<dbReference type="Pfam" id="PF00512">
    <property type="entry name" value="HisKA"/>
    <property type="match status" value="1"/>
</dbReference>
<dbReference type="PANTHER" id="PTHR45436">
    <property type="entry name" value="SENSOR HISTIDINE KINASE YKOH"/>
    <property type="match status" value="1"/>
</dbReference>
<dbReference type="InterPro" id="IPR004358">
    <property type="entry name" value="Sig_transdc_His_kin-like_C"/>
</dbReference>
<dbReference type="SUPFAM" id="SSF55874">
    <property type="entry name" value="ATPase domain of HSP90 chaperone/DNA topoisomerase II/histidine kinase"/>
    <property type="match status" value="1"/>
</dbReference>
<keyword evidence="10 11" id="KW-0472">Membrane</keyword>
<evidence type="ECO:0000256" key="10">
    <source>
        <dbReference type="ARBA" id="ARBA00023136"/>
    </source>
</evidence>
<evidence type="ECO:0000313" key="14">
    <source>
        <dbReference type="EMBL" id="TQM66282.1"/>
    </source>
</evidence>
<keyword evidence="6 11" id="KW-0812">Transmembrane</keyword>
<evidence type="ECO:0000256" key="7">
    <source>
        <dbReference type="ARBA" id="ARBA00022777"/>
    </source>
</evidence>
<dbReference type="InterPro" id="IPR036890">
    <property type="entry name" value="HATPase_C_sf"/>
</dbReference>
<dbReference type="PRINTS" id="PR00344">
    <property type="entry name" value="BCTRLSENSOR"/>
</dbReference>
<dbReference type="InterPro" id="IPR003661">
    <property type="entry name" value="HisK_dim/P_dom"/>
</dbReference>
<dbReference type="Gene3D" id="1.10.287.130">
    <property type="match status" value="1"/>
</dbReference>
<dbReference type="Gene3D" id="6.10.340.10">
    <property type="match status" value="1"/>
</dbReference>
<evidence type="ECO:0000256" key="8">
    <source>
        <dbReference type="ARBA" id="ARBA00022989"/>
    </source>
</evidence>
<dbReference type="Proteomes" id="UP000318331">
    <property type="component" value="Unassembled WGS sequence"/>
</dbReference>
<comment type="catalytic activity">
    <reaction evidence="1">
        <text>ATP + protein L-histidine = ADP + protein N-phospho-L-histidine.</text>
        <dbReference type="EC" id="2.7.13.3"/>
    </reaction>
</comment>
<evidence type="ECO:0000256" key="3">
    <source>
        <dbReference type="ARBA" id="ARBA00012438"/>
    </source>
</evidence>
<evidence type="ECO:0000259" key="12">
    <source>
        <dbReference type="PROSITE" id="PS50109"/>
    </source>
</evidence>
<dbReference type="GO" id="GO:0000155">
    <property type="term" value="F:phosphorelay sensor kinase activity"/>
    <property type="evidence" value="ECO:0007669"/>
    <property type="project" value="InterPro"/>
</dbReference>
<keyword evidence="7 14" id="KW-0418">Kinase</keyword>
<keyword evidence="8 11" id="KW-1133">Transmembrane helix</keyword>
<protein>
    <recommendedName>
        <fullName evidence="3">histidine kinase</fullName>
        <ecNumber evidence="3">2.7.13.3</ecNumber>
    </recommendedName>
</protein>
<dbReference type="EMBL" id="VFPN01000001">
    <property type="protein sequence ID" value="TQM66282.1"/>
    <property type="molecule type" value="Genomic_DNA"/>
</dbReference>
<keyword evidence="15" id="KW-1185">Reference proteome</keyword>
<evidence type="ECO:0000256" key="6">
    <source>
        <dbReference type="ARBA" id="ARBA00022692"/>
    </source>
</evidence>
<dbReference type="InterPro" id="IPR005467">
    <property type="entry name" value="His_kinase_dom"/>
</dbReference>
<comment type="subcellular location">
    <subcellularLocation>
        <location evidence="2">Cell membrane</location>
    </subcellularLocation>
</comment>
<evidence type="ECO:0000313" key="15">
    <source>
        <dbReference type="Proteomes" id="UP000318331"/>
    </source>
</evidence>
<evidence type="ECO:0000256" key="2">
    <source>
        <dbReference type="ARBA" id="ARBA00004236"/>
    </source>
</evidence>
<dbReference type="SMART" id="SM00387">
    <property type="entry name" value="HATPase_c"/>
    <property type="match status" value="1"/>
</dbReference>
<evidence type="ECO:0000259" key="13">
    <source>
        <dbReference type="PROSITE" id="PS50885"/>
    </source>
</evidence>
<dbReference type="InterPro" id="IPR003660">
    <property type="entry name" value="HAMP_dom"/>
</dbReference>
<evidence type="ECO:0000256" key="1">
    <source>
        <dbReference type="ARBA" id="ARBA00000085"/>
    </source>
</evidence>
<feature type="domain" description="Histidine kinase" evidence="12">
    <location>
        <begin position="257"/>
        <end position="467"/>
    </location>
</feature>
<feature type="domain" description="HAMP" evidence="13">
    <location>
        <begin position="196"/>
        <end position="249"/>
    </location>
</feature>
<dbReference type="CDD" id="cd06225">
    <property type="entry name" value="HAMP"/>
    <property type="match status" value="1"/>
</dbReference>
<dbReference type="Gene3D" id="3.30.565.10">
    <property type="entry name" value="Histidine kinase-like ATPase, C-terminal domain"/>
    <property type="match status" value="1"/>
</dbReference>
<dbReference type="SMART" id="SM00388">
    <property type="entry name" value="HisKA"/>
    <property type="match status" value="1"/>
</dbReference>
<dbReference type="PROSITE" id="PS50109">
    <property type="entry name" value="HIS_KIN"/>
    <property type="match status" value="1"/>
</dbReference>
<dbReference type="SUPFAM" id="SSF158472">
    <property type="entry name" value="HAMP domain-like"/>
    <property type="match status" value="1"/>
</dbReference>
<keyword evidence="4" id="KW-0597">Phosphoprotein</keyword>
<dbReference type="EC" id="2.7.13.3" evidence="3"/>
<feature type="transmembrane region" description="Helical" evidence="11">
    <location>
        <begin position="21"/>
        <end position="41"/>
    </location>
</feature>
<dbReference type="Pfam" id="PF00672">
    <property type="entry name" value="HAMP"/>
    <property type="match status" value="1"/>
</dbReference>
<evidence type="ECO:0000256" key="11">
    <source>
        <dbReference type="SAM" id="Phobius"/>
    </source>
</evidence>
<dbReference type="AlphaFoldDB" id="A0A543I6Q1"/>
<dbReference type="InterPro" id="IPR050428">
    <property type="entry name" value="TCS_sensor_his_kinase"/>
</dbReference>
<accession>A0A543I6Q1</accession>
<proteinExistence type="predicted"/>
<evidence type="ECO:0000256" key="5">
    <source>
        <dbReference type="ARBA" id="ARBA00022679"/>
    </source>
</evidence>
<dbReference type="Pfam" id="PF02518">
    <property type="entry name" value="HATPase_c"/>
    <property type="match status" value="1"/>
</dbReference>
<reference evidence="14 15" key="1">
    <citation type="submission" date="2019-06" db="EMBL/GenBank/DDBJ databases">
        <title>Sequencing the genomes of 1000 actinobacteria strains.</title>
        <authorList>
            <person name="Klenk H.-P."/>
        </authorList>
    </citation>
    <scope>NUCLEOTIDE SEQUENCE [LARGE SCALE GENOMIC DNA]</scope>
    <source>
        <strain evidence="14 15">DSM 18031</strain>
    </source>
</reference>
<feature type="transmembrane region" description="Helical" evidence="11">
    <location>
        <begin position="171"/>
        <end position="195"/>
    </location>
</feature>
<keyword evidence="5" id="KW-0808">Transferase</keyword>
<dbReference type="GO" id="GO:0005886">
    <property type="term" value="C:plasma membrane"/>
    <property type="evidence" value="ECO:0007669"/>
    <property type="project" value="UniProtKB-SubCell"/>
</dbReference>
<dbReference type="CDD" id="cd00075">
    <property type="entry name" value="HATPase"/>
    <property type="match status" value="1"/>
</dbReference>
<dbReference type="SUPFAM" id="SSF47384">
    <property type="entry name" value="Homodimeric domain of signal transducing histidine kinase"/>
    <property type="match status" value="1"/>
</dbReference>
<keyword evidence="9" id="KW-0902">Two-component regulatory system</keyword>
<dbReference type="RefSeq" id="WP_211344759.1">
    <property type="nucleotide sequence ID" value="NZ_BAAAYS010000010.1"/>
</dbReference>
<comment type="caution">
    <text evidence="14">The sequence shown here is derived from an EMBL/GenBank/DDBJ whole genome shotgun (WGS) entry which is preliminary data.</text>
</comment>
<dbReference type="InterPro" id="IPR036097">
    <property type="entry name" value="HisK_dim/P_sf"/>
</dbReference>
<organism evidence="14 15">
    <name type="scientific">Klugiella xanthotipulae</name>
    <dbReference type="NCBI Taxonomy" id="244735"/>
    <lineage>
        <taxon>Bacteria</taxon>
        <taxon>Bacillati</taxon>
        <taxon>Actinomycetota</taxon>
        <taxon>Actinomycetes</taxon>
        <taxon>Micrococcales</taxon>
        <taxon>Microbacteriaceae</taxon>
        <taxon>Klugiella</taxon>
    </lineage>
</organism>
<dbReference type="InterPro" id="IPR003594">
    <property type="entry name" value="HATPase_dom"/>
</dbReference>
<dbReference type="SMART" id="SM00304">
    <property type="entry name" value="HAMP"/>
    <property type="match status" value="1"/>
</dbReference>
<sequence length="467" mass="49908">MAERGERGRPWRSVRLRAAGAAVAVLAVVLVIGASLALRYAREAFPVTDVTAAAQSQANFLAERLASGQEAGELVEEFADSDDLIQILSPTGLVIAASDDLEGADPIVSDAWPLQLVLREDSDDDEDSDSDRDEALFTMVNQVIPADAQNNAGVTVLVGRSTEDPELSVRVVLVMFVVAIPTILVVVGLLTWWLTGRAMRPVELMRREVEEISSSSLDRRVAHPGGRDEIASLATTMNSMLARLDSAQAAQRQFISDASHELRSPLAAIRQNAEVAATYPGALGDDELARLTLAETLRMQRLVESLLILTRSDERRLHIPPTPVDLDDLVLAEAHRLRSSGTVTVETADVSAAQVRGSEGLLGQVLRNLVDNAARHARSTVTLSLTEDASGVTLTVDDDGAGIPEADRERVCDRFVRLDEARARDDGGSGLGLAIVRDIVAAHGGKVVIGAAPSGGARVRVFLPARL</sequence>